<dbReference type="InterPro" id="IPR001650">
    <property type="entry name" value="Helicase_C-like"/>
</dbReference>
<feature type="domain" description="Helicase C-terminal" evidence="1">
    <location>
        <begin position="165"/>
        <end position="213"/>
    </location>
</feature>
<dbReference type="GO" id="GO:0016787">
    <property type="term" value="F:hydrolase activity"/>
    <property type="evidence" value="ECO:0007669"/>
    <property type="project" value="InterPro"/>
</dbReference>
<evidence type="ECO:0000313" key="3">
    <source>
        <dbReference type="EMBL" id="KAK9808855.1"/>
    </source>
</evidence>
<dbReference type="GO" id="GO:0003677">
    <property type="term" value="F:DNA binding"/>
    <property type="evidence" value="ECO:0007669"/>
    <property type="project" value="InterPro"/>
</dbReference>
<name>A0AAW1PGB5_9CHLO</name>
<dbReference type="Proteomes" id="UP001489004">
    <property type="component" value="Unassembled WGS sequence"/>
</dbReference>
<dbReference type="Pfam" id="PF00271">
    <property type="entry name" value="Helicase_C"/>
    <property type="match status" value="1"/>
</dbReference>
<comment type="caution">
    <text evidence="3">The sequence shown here is derived from an EMBL/GenBank/DDBJ whole genome shotgun (WGS) entry which is preliminary data.</text>
</comment>
<evidence type="ECO:0000259" key="2">
    <source>
        <dbReference type="Pfam" id="PF04851"/>
    </source>
</evidence>
<gene>
    <name evidence="3" type="ORF">WJX72_005186</name>
</gene>
<dbReference type="InterPro" id="IPR027417">
    <property type="entry name" value="P-loop_NTPase"/>
</dbReference>
<dbReference type="InterPro" id="IPR050742">
    <property type="entry name" value="Helicase_Restrict-Modif_Enz"/>
</dbReference>
<dbReference type="GO" id="GO:0005829">
    <property type="term" value="C:cytosol"/>
    <property type="evidence" value="ECO:0007669"/>
    <property type="project" value="TreeGrafter"/>
</dbReference>
<keyword evidence="4" id="KW-1185">Reference proteome</keyword>
<dbReference type="InterPro" id="IPR006935">
    <property type="entry name" value="Helicase/UvrB_N"/>
</dbReference>
<dbReference type="PANTHER" id="PTHR47396:SF1">
    <property type="entry name" value="ATP-DEPENDENT HELICASE IRC3-RELATED"/>
    <property type="match status" value="1"/>
</dbReference>
<dbReference type="AlphaFoldDB" id="A0AAW1PGB5"/>
<protein>
    <recommendedName>
        <fullName evidence="5">Helicase</fullName>
    </recommendedName>
</protein>
<sequence length="498" mass="56064">MEPDDVNTTLPQLRPYQQDMVNRVLLELHIGSQSARSVLGTLPAGGCKTVIIADLTRLHAVQGKRVVILAHHREIIFQIQAELGSVAESYTRFFKTYPAADLIGLTATPYRFDKGLDRVFDAELVCGPSLTELIEQGHVVKPIIVEGGISYTDLANVPVKGGEYVANFAAGKTQVLVGYDIISEGLSVPGVGAIVLVRPTQNFGTYIQQAGRGLHPGPGKEDCLVLDLVGNAAYHGPPTQNLRLTLNMDIREQTGLEIKARADEEHARLAMVERMENFRALAARKSAFRNLYRPLQEWFPWVREEALLAEWNTPNDWQNVHVDFPRKPGSIATVAAFLKEFKHENWVAIHSDPDSELYTVSWAPSMASLLDAPAFSRSISAYKYGQWWPVVEFSAKPDGSVLMHPSLPHTTLHRVYTDHRWGLRHLFKEGYWTSVRGNGRVGAIETLHQLVLMLSDDTVAQRVILWQKLMNIQTVRRRLQRGWIRSKFFNFMSMPLTW</sequence>
<dbReference type="Pfam" id="PF04851">
    <property type="entry name" value="ResIII"/>
    <property type="match status" value="1"/>
</dbReference>
<dbReference type="EMBL" id="JALJOR010000011">
    <property type="protein sequence ID" value="KAK9808855.1"/>
    <property type="molecule type" value="Genomic_DNA"/>
</dbReference>
<proteinExistence type="predicted"/>
<dbReference type="GO" id="GO:0005524">
    <property type="term" value="F:ATP binding"/>
    <property type="evidence" value="ECO:0007669"/>
    <property type="project" value="InterPro"/>
</dbReference>
<evidence type="ECO:0008006" key="5">
    <source>
        <dbReference type="Google" id="ProtNLM"/>
    </source>
</evidence>
<reference evidence="3 4" key="1">
    <citation type="journal article" date="2024" name="Nat. Commun.">
        <title>Phylogenomics reveals the evolutionary origins of lichenization in chlorophyte algae.</title>
        <authorList>
            <person name="Puginier C."/>
            <person name="Libourel C."/>
            <person name="Otte J."/>
            <person name="Skaloud P."/>
            <person name="Haon M."/>
            <person name="Grisel S."/>
            <person name="Petersen M."/>
            <person name="Berrin J.G."/>
            <person name="Delaux P.M."/>
            <person name="Dal Grande F."/>
            <person name="Keller J."/>
        </authorList>
    </citation>
    <scope>NUCLEOTIDE SEQUENCE [LARGE SCALE GENOMIC DNA]</scope>
    <source>
        <strain evidence="3 4">SAG 2043</strain>
    </source>
</reference>
<dbReference type="SUPFAM" id="SSF52540">
    <property type="entry name" value="P-loop containing nucleoside triphosphate hydrolases"/>
    <property type="match status" value="1"/>
</dbReference>
<accession>A0AAW1PGB5</accession>
<evidence type="ECO:0000259" key="1">
    <source>
        <dbReference type="Pfam" id="PF00271"/>
    </source>
</evidence>
<dbReference type="PANTHER" id="PTHR47396">
    <property type="entry name" value="TYPE I RESTRICTION ENZYME ECOKI R PROTEIN"/>
    <property type="match status" value="1"/>
</dbReference>
<dbReference type="Gene3D" id="3.40.50.300">
    <property type="entry name" value="P-loop containing nucleotide triphosphate hydrolases"/>
    <property type="match status" value="2"/>
</dbReference>
<feature type="domain" description="Helicase/UvrB N-terminal" evidence="2">
    <location>
        <begin position="12"/>
        <end position="92"/>
    </location>
</feature>
<organism evidence="3 4">
    <name type="scientific">[Myrmecia] bisecta</name>
    <dbReference type="NCBI Taxonomy" id="41462"/>
    <lineage>
        <taxon>Eukaryota</taxon>
        <taxon>Viridiplantae</taxon>
        <taxon>Chlorophyta</taxon>
        <taxon>core chlorophytes</taxon>
        <taxon>Trebouxiophyceae</taxon>
        <taxon>Trebouxiales</taxon>
        <taxon>Trebouxiaceae</taxon>
        <taxon>Myrmecia</taxon>
    </lineage>
</organism>
<evidence type="ECO:0000313" key="4">
    <source>
        <dbReference type="Proteomes" id="UP001489004"/>
    </source>
</evidence>